<proteinExistence type="inferred from homology"/>
<evidence type="ECO:0000256" key="10">
    <source>
        <dbReference type="RuleBase" id="RU367032"/>
    </source>
</evidence>
<dbReference type="InterPro" id="IPR025655">
    <property type="entry name" value="PEX14"/>
</dbReference>
<evidence type="ECO:0000313" key="15">
    <source>
        <dbReference type="Proteomes" id="UP001498398"/>
    </source>
</evidence>
<dbReference type="InterPro" id="IPR036388">
    <property type="entry name" value="WH-like_DNA-bd_sf"/>
</dbReference>
<keyword evidence="12" id="KW-0812">Transmembrane</keyword>
<comment type="subcellular location">
    <subcellularLocation>
        <location evidence="9 10">Peroxisome membrane</location>
    </subcellularLocation>
</comment>
<comment type="similarity">
    <text evidence="1 10">Belongs to the peroxin-14 family.</text>
</comment>
<sequence>MSSNEASSSSSSQPETQSPQQQEPASLPTPSDDRTELISRARTFLTSPQVRNQDLFAKRSFLLEKGLTEPEIELLLRELPPQLPTVPPRAYPQPPPSRLPVMLLGMARLLTWAAGGSAILLLIYYRFLLPRITRTFQARHTIKQHHVGLLQKLNTSLEKVKETQSESYSCLPRLQSFRESLPFSDLHTINDVLSEGEKQKLEIHHLPEVTLLRCAIEEFLKQTRCAIEEFLKQTEEQKELPRTEEIFQVLEGRIPWLTSEEGIGFEHRLWNVLSTAPCFESSTVESLEGTPQVLWSYVPPKPQPPTKLQSSLSNLSSALRSHQPAKVNPHSHTLKTLSDFTGYLSSQIYAPYRPPPMPGTPLSIEDELKKEIRALKGLVLNRRTFVNGIPRPNSLAAGRSAQ</sequence>
<keyword evidence="2 10" id="KW-0813">Transport</keyword>
<evidence type="ECO:0000256" key="9">
    <source>
        <dbReference type="ARBA" id="ARBA00046271"/>
    </source>
</evidence>
<evidence type="ECO:0000256" key="3">
    <source>
        <dbReference type="ARBA" id="ARBA00022927"/>
    </source>
</evidence>
<dbReference type="Pfam" id="PF04695">
    <property type="entry name" value="Pex14_N"/>
    <property type="match status" value="1"/>
</dbReference>
<evidence type="ECO:0000256" key="2">
    <source>
        <dbReference type="ARBA" id="ARBA00022448"/>
    </source>
</evidence>
<evidence type="ECO:0000256" key="7">
    <source>
        <dbReference type="ARBA" id="ARBA00029502"/>
    </source>
</evidence>
<comment type="caution">
    <text evidence="14">The sequence shown here is derived from an EMBL/GenBank/DDBJ whole genome shotgun (WGS) entry which is preliminary data.</text>
</comment>
<evidence type="ECO:0000256" key="4">
    <source>
        <dbReference type="ARBA" id="ARBA00023010"/>
    </source>
</evidence>
<feature type="compositionally biased region" description="Low complexity" evidence="11">
    <location>
        <begin position="1"/>
        <end position="26"/>
    </location>
</feature>
<evidence type="ECO:0000256" key="8">
    <source>
        <dbReference type="ARBA" id="ARBA00029691"/>
    </source>
</evidence>
<dbReference type="Gene3D" id="1.10.10.10">
    <property type="entry name" value="Winged helix-like DNA-binding domain superfamily/Winged helix DNA-binding domain"/>
    <property type="match status" value="1"/>
</dbReference>
<reference evidence="14 15" key="1">
    <citation type="submission" date="2024-01" db="EMBL/GenBank/DDBJ databases">
        <title>A draft genome for the cacao thread blight pathogen Marasmiellus scandens.</title>
        <authorList>
            <person name="Baruah I.K."/>
            <person name="Leung J."/>
            <person name="Bukari Y."/>
            <person name="Amoako-Attah I."/>
            <person name="Meinhardt L.W."/>
            <person name="Bailey B.A."/>
            <person name="Cohen S.P."/>
        </authorList>
    </citation>
    <scope>NUCLEOTIDE SEQUENCE [LARGE SCALE GENOMIC DNA]</scope>
    <source>
        <strain evidence="14 15">GH-19</strain>
    </source>
</reference>
<dbReference type="PANTHER" id="PTHR23058:SF0">
    <property type="entry name" value="PEROXISOMAL MEMBRANE PROTEIN PEX14"/>
    <property type="match status" value="1"/>
</dbReference>
<keyword evidence="15" id="KW-1185">Reference proteome</keyword>
<feature type="domain" description="Peroxisome membrane anchor protein Pex14p N-terminal" evidence="13">
    <location>
        <begin position="33"/>
        <end position="78"/>
    </location>
</feature>
<protein>
    <recommendedName>
        <fullName evidence="7 10">Peroxisomal membrane protein PEX14</fullName>
    </recommendedName>
    <alternativeName>
        <fullName evidence="8 10">Peroxin-14</fullName>
    </alternativeName>
</protein>
<evidence type="ECO:0000256" key="5">
    <source>
        <dbReference type="ARBA" id="ARBA00023136"/>
    </source>
</evidence>
<gene>
    <name evidence="14" type="ORF">VKT23_001824</name>
</gene>
<dbReference type="EMBL" id="JBANRG010000002">
    <property type="protein sequence ID" value="KAK7470397.1"/>
    <property type="molecule type" value="Genomic_DNA"/>
</dbReference>
<accession>A0ABR1K1E0</accession>
<evidence type="ECO:0000256" key="1">
    <source>
        <dbReference type="ARBA" id="ARBA00005443"/>
    </source>
</evidence>
<keyword evidence="4" id="KW-0811">Translocation</keyword>
<name>A0ABR1K1E0_9AGAR</name>
<keyword evidence="12" id="KW-1133">Transmembrane helix</keyword>
<dbReference type="InterPro" id="IPR006785">
    <property type="entry name" value="Pex14_N"/>
</dbReference>
<evidence type="ECO:0000256" key="6">
    <source>
        <dbReference type="ARBA" id="ARBA00023140"/>
    </source>
</evidence>
<evidence type="ECO:0000259" key="13">
    <source>
        <dbReference type="Pfam" id="PF04695"/>
    </source>
</evidence>
<dbReference type="Proteomes" id="UP001498398">
    <property type="component" value="Unassembled WGS sequence"/>
</dbReference>
<feature type="transmembrane region" description="Helical" evidence="12">
    <location>
        <begin position="109"/>
        <end position="129"/>
    </location>
</feature>
<keyword evidence="6 10" id="KW-0576">Peroxisome</keyword>
<evidence type="ECO:0000256" key="11">
    <source>
        <dbReference type="SAM" id="MobiDB-lite"/>
    </source>
</evidence>
<organism evidence="14 15">
    <name type="scientific">Marasmiellus scandens</name>
    <dbReference type="NCBI Taxonomy" id="2682957"/>
    <lineage>
        <taxon>Eukaryota</taxon>
        <taxon>Fungi</taxon>
        <taxon>Dikarya</taxon>
        <taxon>Basidiomycota</taxon>
        <taxon>Agaricomycotina</taxon>
        <taxon>Agaricomycetes</taxon>
        <taxon>Agaricomycetidae</taxon>
        <taxon>Agaricales</taxon>
        <taxon>Marasmiineae</taxon>
        <taxon>Omphalotaceae</taxon>
        <taxon>Marasmiellus</taxon>
    </lineage>
</organism>
<evidence type="ECO:0000313" key="14">
    <source>
        <dbReference type="EMBL" id="KAK7470397.1"/>
    </source>
</evidence>
<evidence type="ECO:0000256" key="12">
    <source>
        <dbReference type="SAM" id="Phobius"/>
    </source>
</evidence>
<keyword evidence="5 10" id="KW-0472">Membrane</keyword>
<comment type="function">
    <text evidence="10">Component of the PEX13-PEX14 docking complex, a translocon channel that specifically mediates the import of peroxisomal cargo proteins bound to PEX5 receptor. The PEX13-PEX14 docking complex forms a large import pore which can be opened to a diameter of about 9 nm. Mechanistically, PEX5 receptor along with cargo proteins associates with the PEX14 subunit of the PEX13-PEX14 docking complex in the cytosol, leading to the insertion of the receptor into the organelle membrane with the concomitant translocation of the cargo into the peroxisome matrix.</text>
</comment>
<keyword evidence="3 10" id="KW-0653">Protein transport</keyword>
<dbReference type="PANTHER" id="PTHR23058">
    <property type="entry name" value="PEROXISOMAL MEMBRANE PROTEIN PEX14"/>
    <property type="match status" value="1"/>
</dbReference>
<feature type="region of interest" description="Disordered" evidence="11">
    <location>
        <begin position="1"/>
        <end position="38"/>
    </location>
</feature>